<evidence type="ECO:0000256" key="8">
    <source>
        <dbReference type="ARBA" id="ARBA00049229"/>
    </source>
</evidence>
<dbReference type="EC" id="2.6.1.42" evidence="5"/>
<protein>
    <recommendedName>
        <fullName evidence="5">branched-chain-amino-acid transaminase</fullName>
        <ecNumber evidence="5">2.6.1.42</ecNumber>
    </recommendedName>
</protein>
<comment type="catalytic activity">
    <reaction evidence="7">
        <text>L-isoleucine + 2-oxoglutarate = (S)-3-methyl-2-oxopentanoate + L-glutamate</text>
        <dbReference type="Rhea" id="RHEA:24801"/>
        <dbReference type="ChEBI" id="CHEBI:16810"/>
        <dbReference type="ChEBI" id="CHEBI:29985"/>
        <dbReference type="ChEBI" id="CHEBI:35146"/>
        <dbReference type="ChEBI" id="CHEBI:58045"/>
        <dbReference type="EC" id="2.6.1.42"/>
    </reaction>
</comment>
<dbReference type="InterPro" id="IPR001544">
    <property type="entry name" value="Aminotrans_IV"/>
</dbReference>
<dbReference type="InterPro" id="IPR050571">
    <property type="entry name" value="Class-IV_PLP-Dep_Aminotrnsfr"/>
</dbReference>
<evidence type="ECO:0000313" key="10">
    <source>
        <dbReference type="Proteomes" id="UP000651668"/>
    </source>
</evidence>
<proteinExistence type="inferred from homology"/>
<dbReference type="EMBL" id="BMIL01000008">
    <property type="protein sequence ID" value="GGC70150.1"/>
    <property type="molecule type" value="Genomic_DNA"/>
</dbReference>
<dbReference type="SUPFAM" id="SSF56752">
    <property type="entry name" value="D-aminoacid aminotransferase-like PLP-dependent enzymes"/>
    <property type="match status" value="1"/>
</dbReference>
<evidence type="ECO:0000256" key="3">
    <source>
        <dbReference type="ARBA" id="ARBA00005072"/>
    </source>
</evidence>
<reference evidence="9" key="1">
    <citation type="journal article" date="2014" name="Int. J. Syst. Evol. Microbiol.">
        <title>Complete genome sequence of Corynebacterium casei LMG S-19264T (=DSM 44701T), isolated from a smear-ripened cheese.</title>
        <authorList>
            <consortium name="US DOE Joint Genome Institute (JGI-PGF)"/>
            <person name="Walter F."/>
            <person name="Albersmeier A."/>
            <person name="Kalinowski J."/>
            <person name="Ruckert C."/>
        </authorList>
    </citation>
    <scope>NUCLEOTIDE SEQUENCE</scope>
    <source>
        <strain evidence="9">CGMCC 1.15343</strain>
    </source>
</reference>
<comment type="similarity">
    <text evidence="4">Belongs to the class-IV pyridoxal-phosphate-dependent aminotransferase family.</text>
</comment>
<evidence type="ECO:0000256" key="2">
    <source>
        <dbReference type="ARBA" id="ARBA00004931"/>
    </source>
</evidence>
<gene>
    <name evidence="9" type="ORF">GCM10011387_24440</name>
</gene>
<dbReference type="PANTHER" id="PTHR42743">
    <property type="entry name" value="AMINO-ACID AMINOTRANSFERASE"/>
    <property type="match status" value="1"/>
</dbReference>
<dbReference type="RefSeq" id="WP_188627198.1">
    <property type="nucleotide sequence ID" value="NZ_BMIL01000008.1"/>
</dbReference>
<dbReference type="Pfam" id="PF01063">
    <property type="entry name" value="Aminotran_4"/>
    <property type="match status" value="1"/>
</dbReference>
<keyword evidence="10" id="KW-1185">Reference proteome</keyword>
<comment type="catalytic activity">
    <reaction evidence="6">
        <text>L-valine + 2-oxoglutarate = 3-methyl-2-oxobutanoate + L-glutamate</text>
        <dbReference type="Rhea" id="RHEA:24813"/>
        <dbReference type="ChEBI" id="CHEBI:11851"/>
        <dbReference type="ChEBI" id="CHEBI:16810"/>
        <dbReference type="ChEBI" id="CHEBI:29985"/>
        <dbReference type="ChEBI" id="CHEBI:57762"/>
        <dbReference type="EC" id="2.6.1.42"/>
    </reaction>
</comment>
<dbReference type="Gene3D" id="3.30.470.10">
    <property type="match status" value="1"/>
</dbReference>
<dbReference type="InterPro" id="IPR036038">
    <property type="entry name" value="Aminotransferase-like"/>
</dbReference>
<comment type="pathway">
    <text evidence="3">Amino-acid biosynthesis; L-leucine biosynthesis; L-leucine from 3-methyl-2-oxobutanoate: step 4/4.</text>
</comment>
<comment type="pathway">
    <text evidence="1">Amino-acid biosynthesis; L-isoleucine biosynthesis; L-isoleucine from 2-oxobutanoate: step 4/4.</text>
</comment>
<dbReference type="GO" id="GO:0046394">
    <property type="term" value="P:carboxylic acid biosynthetic process"/>
    <property type="evidence" value="ECO:0007669"/>
    <property type="project" value="UniProtKB-ARBA"/>
</dbReference>
<organism evidence="9 10">
    <name type="scientific">Pedobacter quisquiliarum</name>
    <dbReference type="NCBI Taxonomy" id="1834438"/>
    <lineage>
        <taxon>Bacteria</taxon>
        <taxon>Pseudomonadati</taxon>
        <taxon>Bacteroidota</taxon>
        <taxon>Sphingobacteriia</taxon>
        <taxon>Sphingobacteriales</taxon>
        <taxon>Sphingobacteriaceae</taxon>
        <taxon>Pedobacter</taxon>
    </lineage>
</organism>
<comment type="pathway">
    <text evidence="2">Amino-acid biosynthesis; L-valine biosynthesis; L-valine from pyruvate: step 4/4.</text>
</comment>
<keyword evidence="9" id="KW-0808">Transferase</keyword>
<comment type="catalytic activity">
    <reaction evidence="8">
        <text>L-leucine + 2-oxoglutarate = 4-methyl-2-oxopentanoate + L-glutamate</text>
        <dbReference type="Rhea" id="RHEA:18321"/>
        <dbReference type="ChEBI" id="CHEBI:16810"/>
        <dbReference type="ChEBI" id="CHEBI:17865"/>
        <dbReference type="ChEBI" id="CHEBI:29985"/>
        <dbReference type="ChEBI" id="CHEBI:57427"/>
        <dbReference type="EC" id="2.6.1.42"/>
    </reaction>
</comment>
<evidence type="ECO:0000256" key="4">
    <source>
        <dbReference type="ARBA" id="ARBA00009320"/>
    </source>
</evidence>
<sequence>MQEYILHNDNFILSNQPVLPVSNRSFKFGDGLFESMRMCNGKLMYPEQHADRLMAGMKALKLDGSSLMDEYFLKQKAVELVKRNRLRGDVRLRLSIYREGDGLYTPEGNSAGYVLEASPLPDTNYQLNKRGLIVDVYDEITKPINILSNFKTSNALLYVMAGLYKKQNNLDDVFMLNQQGFLCESMSSNIFVVYEKQIYTPALSEGCVSGVMRSVVMELAKSKRITITEAQLNPEVLKQAEEVFITNAVGGIRWVMGYGRKRYFNENAKMLSAMLNDTVPL</sequence>
<dbReference type="Proteomes" id="UP000651668">
    <property type="component" value="Unassembled WGS sequence"/>
</dbReference>
<keyword evidence="9" id="KW-0032">Aminotransferase</keyword>
<accession>A0A916UEW8</accession>
<dbReference type="Gene3D" id="3.20.10.10">
    <property type="entry name" value="D-amino Acid Aminotransferase, subunit A, domain 2"/>
    <property type="match status" value="1"/>
</dbReference>
<dbReference type="AlphaFoldDB" id="A0A916UEW8"/>
<evidence type="ECO:0000256" key="7">
    <source>
        <dbReference type="ARBA" id="ARBA00048798"/>
    </source>
</evidence>
<dbReference type="PANTHER" id="PTHR42743:SF11">
    <property type="entry name" value="AMINODEOXYCHORISMATE LYASE"/>
    <property type="match status" value="1"/>
</dbReference>
<reference evidence="9" key="2">
    <citation type="submission" date="2020-09" db="EMBL/GenBank/DDBJ databases">
        <authorList>
            <person name="Sun Q."/>
            <person name="Zhou Y."/>
        </authorList>
    </citation>
    <scope>NUCLEOTIDE SEQUENCE</scope>
    <source>
        <strain evidence="9">CGMCC 1.15343</strain>
    </source>
</reference>
<evidence type="ECO:0000256" key="1">
    <source>
        <dbReference type="ARBA" id="ARBA00004824"/>
    </source>
</evidence>
<dbReference type="GO" id="GO:0004084">
    <property type="term" value="F:branched-chain-amino-acid transaminase activity"/>
    <property type="evidence" value="ECO:0007669"/>
    <property type="project" value="UniProtKB-EC"/>
</dbReference>
<comment type="caution">
    <text evidence="9">The sequence shown here is derived from an EMBL/GenBank/DDBJ whole genome shotgun (WGS) entry which is preliminary data.</text>
</comment>
<evidence type="ECO:0000256" key="6">
    <source>
        <dbReference type="ARBA" id="ARBA00048212"/>
    </source>
</evidence>
<dbReference type="CDD" id="cd00449">
    <property type="entry name" value="PLPDE_IV"/>
    <property type="match status" value="1"/>
</dbReference>
<name>A0A916UEW8_9SPHI</name>
<dbReference type="InterPro" id="IPR043132">
    <property type="entry name" value="BCAT-like_C"/>
</dbReference>
<dbReference type="InterPro" id="IPR043131">
    <property type="entry name" value="BCAT-like_N"/>
</dbReference>
<evidence type="ECO:0000256" key="5">
    <source>
        <dbReference type="ARBA" id="ARBA00013053"/>
    </source>
</evidence>
<evidence type="ECO:0000313" key="9">
    <source>
        <dbReference type="EMBL" id="GGC70150.1"/>
    </source>
</evidence>